<feature type="non-terminal residue" evidence="2">
    <location>
        <position position="21"/>
    </location>
</feature>
<organism evidence="2 3">
    <name type="scientific">Bambusicola thoracicus</name>
    <name type="common">Chinese bamboo-partridge</name>
    <name type="synonym">Perdix thoracica</name>
    <dbReference type="NCBI Taxonomy" id="9083"/>
    <lineage>
        <taxon>Eukaryota</taxon>
        <taxon>Metazoa</taxon>
        <taxon>Chordata</taxon>
        <taxon>Craniata</taxon>
        <taxon>Vertebrata</taxon>
        <taxon>Euteleostomi</taxon>
        <taxon>Archelosauria</taxon>
        <taxon>Archosauria</taxon>
        <taxon>Dinosauria</taxon>
        <taxon>Saurischia</taxon>
        <taxon>Theropoda</taxon>
        <taxon>Coelurosauria</taxon>
        <taxon>Aves</taxon>
        <taxon>Neognathae</taxon>
        <taxon>Galloanserae</taxon>
        <taxon>Galliformes</taxon>
        <taxon>Phasianidae</taxon>
        <taxon>Perdicinae</taxon>
        <taxon>Bambusicola</taxon>
    </lineage>
</organism>
<feature type="compositionally biased region" description="Polar residues" evidence="1">
    <location>
        <begin position="10"/>
        <end position="21"/>
    </location>
</feature>
<feature type="region of interest" description="Disordered" evidence="1">
    <location>
        <begin position="1"/>
        <end position="21"/>
    </location>
</feature>
<gene>
    <name evidence="2" type="ORF">CIB84_013687</name>
</gene>
<sequence length="21" mass="2140">MDTGSPAELSPSTLSPVNHSL</sequence>
<name>A0A2P4SEL8_BAMTH</name>
<evidence type="ECO:0000313" key="2">
    <source>
        <dbReference type="EMBL" id="POI22565.1"/>
    </source>
</evidence>
<dbReference type="Proteomes" id="UP000237246">
    <property type="component" value="Unassembled WGS sequence"/>
</dbReference>
<protein>
    <submittedName>
        <fullName evidence="2">Uncharacterized protein</fullName>
    </submittedName>
</protein>
<reference evidence="2 3" key="1">
    <citation type="submission" date="2018-01" db="EMBL/GenBank/DDBJ databases">
        <title>Comparison of the Chinese Bamboo Partridge and Red Junglefowl genome sequences highlights the importance of demography in genome evolution.</title>
        <authorList>
            <person name="Tiley G.P."/>
            <person name="Kimball R.T."/>
            <person name="Braun E.L."/>
            <person name="Burleigh J.G."/>
        </authorList>
    </citation>
    <scope>NUCLEOTIDE SEQUENCE [LARGE SCALE GENOMIC DNA]</scope>
    <source>
        <strain evidence="2">RTK389</strain>
        <tissue evidence="2">Blood</tissue>
    </source>
</reference>
<dbReference type="AlphaFoldDB" id="A0A2P4SEL8"/>
<accession>A0A2P4SEL8</accession>
<comment type="caution">
    <text evidence="2">The sequence shown here is derived from an EMBL/GenBank/DDBJ whole genome shotgun (WGS) entry which is preliminary data.</text>
</comment>
<evidence type="ECO:0000313" key="3">
    <source>
        <dbReference type="Proteomes" id="UP000237246"/>
    </source>
</evidence>
<keyword evidence="3" id="KW-1185">Reference proteome</keyword>
<evidence type="ECO:0000256" key="1">
    <source>
        <dbReference type="SAM" id="MobiDB-lite"/>
    </source>
</evidence>
<proteinExistence type="predicted"/>
<dbReference type="EMBL" id="PPHD01056892">
    <property type="protein sequence ID" value="POI22565.1"/>
    <property type="molecule type" value="Genomic_DNA"/>
</dbReference>